<comment type="caution">
    <text evidence="2">The sequence shown here is derived from an EMBL/GenBank/DDBJ whole genome shotgun (WGS) entry which is preliminary data.</text>
</comment>
<dbReference type="GO" id="GO:0016787">
    <property type="term" value="F:hydrolase activity"/>
    <property type="evidence" value="ECO:0007669"/>
    <property type="project" value="UniProtKB-KW"/>
</dbReference>
<proteinExistence type="predicted"/>
<evidence type="ECO:0000256" key="1">
    <source>
        <dbReference type="SAM" id="MobiDB-lite"/>
    </source>
</evidence>
<dbReference type="Pfam" id="PF12048">
    <property type="entry name" value="DUF3530"/>
    <property type="match status" value="1"/>
</dbReference>
<keyword evidence="2" id="KW-0378">Hydrolase</keyword>
<evidence type="ECO:0000313" key="3">
    <source>
        <dbReference type="Proteomes" id="UP001521137"/>
    </source>
</evidence>
<sequence>MLKQLDLERGLFPEEYKSMQSDDKQVFYVEHENNTAITRGVAILISDIGTSMVSQQSLAPLAAELNKLGWATVLLAAPELSNTPAITGPQPATPETTETPADTTDTSNNTEESTEATAGSNNPSTGSNTVHNKSAENKLDPETFDQQQTEFINLLKVGVKKAGEYPGFYLVIAQGSSAAWVTKIYAEFKSNIPDAFVAVSPFWPDRSYNQQLPKLMAKTPMPVLDIYNSWDNSWARQTVEKRELAALKSLKLMYRQRQVMGPNHIAQNSLYLSKEIHGWLNHMGW</sequence>
<protein>
    <submittedName>
        <fullName evidence="2">Alpha/beta hydrolase family protein</fullName>
    </submittedName>
</protein>
<organism evidence="2 3">
    <name type="scientific">Paraglaciecola algarum</name>
    <dbReference type="NCBI Taxonomy" id="3050085"/>
    <lineage>
        <taxon>Bacteria</taxon>
        <taxon>Pseudomonadati</taxon>
        <taxon>Pseudomonadota</taxon>
        <taxon>Gammaproteobacteria</taxon>
        <taxon>Alteromonadales</taxon>
        <taxon>Alteromonadaceae</taxon>
        <taxon>Paraglaciecola</taxon>
    </lineage>
</organism>
<feature type="region of interest" description="Disordered" evidence="1">
    <location>
        <begin position="82"/>
        <end position="135"/>
    </location>
</feature>
<gene>
    <name evidence="2" type="ORF">L0668_11095</name>
</gene>
<feature type="compositionally biased region" description="Polar residues" evidence="1">
    <location>
        <begin position="122"/>
        <end position="132"/>
    </location>
</feature>
<feature type="compositionally biased region" description="Low complexity" evidence="1">
    <location>
        <begin position="93"/>
        <end position="121"/>
    </location>
</feature>
<accession>A0ABS9DA36</accession>
<dbReference type="RefSeq" id="WP_235312590.1">
    <property type="nucleotide sequence ID" value="NZ_JAKGAS010000005.1"/>
</dbReference>
<dbReference type="EMBL" id="JAKGAS010000005">
    <property type="protein sequence ID" value="MCF2948654.1"/>
    <property type="molecule type" value="Genomic_DNA"/>
</dbReference>
<keyword evidence="3" id="KW-1185">Reference proteome</keyword>
<name>A0ABS9DA36_9ALTE</name>
<dbReference type="Proteomes" id="UP001521137">
    <property type="component" value="Unassembled WGS sequence"/>
</dbReference>
<reference evidence="2 3" key="1">
    <citation type="submission" date="2022-01" db="EMBL/GenBank/DDBJ databases">
        <title>Paraglaciecola sp. G1-23.</title>
        <authorList>
            <person name="Jin M.S."/>
            <person name="Han D.M."/>
            <person name="Kim H.M."/>
            <person name="Jeon C.O."/>
        </authorList>
    </citation>
    <scope>NUCLEOTIDE SEQUENCE [LARGE SCALE GENOMIC DNA]</scope>
    <source>
        <strain evidence="2 3">G1-23</strain>
    </source>
</reference>
<evidence type="ECO:0000313" key="2">
    <source>
        <dbReference type="EMBL" id="MCF2948654.1"/>
    </source>
</evidence>
<dbReference type="InterPro" id="IPR022529">
    <property type="entry name" value="DUF3530"/>
</dbReference>